<dbReference type="Gene3D" id="4.10.240.10">
    <property type="entry name" value="Zn(2)-C6 fungal-type DNA-binding domain"/>
    <property type="match status" value="1"/>
</dbReference>
<accession>A0A433CZL3</accession>
<gene>
    <name evidence="2" type="ORF">BC936DRAFT_150034</name>
</gene>
<name>A0A433CZL3_9FUNG</name>
<reference evidence="2 3" key="1">
    <citation type="journal article" date="2018" name="New Phytol.">
        <title>Phylogenomics of Endogonaceae and evolution of mycorrhizas within Mucoromycota.</title>
        <authorList>
            <person name="Chang Y."/>
            <person name="Desiro A."/>
            <person name="Na H."/>
            <person name="Sandor L."/>
            <person name="Lipzen A."/>
            <person name="Clum A."/>
            <person name="Barry K."/>
            <person name="Grigoriev I.V."/>
            <person name="Martin F.M."/>
            <person name="Stajich J.E."/>
            <person name="Smith M.E."/>
            <person name="Bonito G."/>
            <person name="Spatafora J.W."/>
        </authorList>
    </citation>
    <scope>NUCLEOTIDE SEQUENCE [LARGE SCALE GENOMIC DNA]</scope>
    <source>
        <strain evidence="2 3">GMNB39</strain>
    </source>
</reference>
<dbReference type="GO" id="GO:0000981">
    <property type="term" value="F:DNA-binding transcription factor activity, RNA polymerase II-specific"/>
    <property type="evidence" value="ECO:0007669"/>
    <property type="project" value="InterPro"/>
</dbReference>
<feature type="domain" description="Zn(2)-C6 fungal-type" evidence="1">
    <location>
        <begin position="56"/>
        <end position="86"/>
    </location>
</feature>
<dbReference type="GO" id="GO:0008270">
    <property type="term" value="F:zinc ion binding"/>
    <property type="evidence" value="ECO:0007669"/>
    <property type="project" value="InterPro"/>
</dbReference>
<keyword evidence="3" id="KW-1185">Reference proteome</keyword>
<dbReference type="InterPro" id="IPR036864">
    <property type="entry name" value="Zn2-C6_fun-type_DNA-bd_sf"/>
</dbReference>
<dbReference type="SUPFAM" id="SSF57701">
    <property type="entry name" value="Zn2/Cys6 DNA-binding domain"/>
    <property type="match status" value="1"/>
</dbReference>
<evidence type="ECO:0000259" key="1">
    <source>
        <dbReference type="Pfam" id="PF00172"/>
    </source>
</evidence>
<dbReference type="Proteomes" id="UP000268093">
    <property type="component" value="Unassembled WGS sequence"/>
</dbReference>
<organism evidence="2 3">
    <name type="scientific">Jimgerdemannia flammicorona</name>
    <dbReference type="NCBI Taxonomy" id="994334"/>
    <lineage>
        <taxon>Eukaryota</taxon>
        <taxon>Fungi</taxon>
        <taxon>Fungi incertae sedis</taxon>
        <taxon>Mucoromycota</taxon>
        <taxon>Mucoromycotina</taxon>
        <taxon>Endogonomycetes</taxon>
        <taxon>Endogonales</taxon>
        <taxon>Endogonaceae</taxon>
        <taxon>Jimgerdemannia</taxon>
    </lineage>
</organism>
<comment type="caution">
    <text evidence="2">The sequence shown here is derived from an EMBL/GenBank/DDBJ whole genome shotgun (WGS) entry which is preliminary data.</text>
</comment>
<proteinExistence type="predicted"/>
<evidence type="ECO:0000313" key="3">
    <source>
        <dbReference type="Proteomes" id="UP000268093"/>
    </source>
</evidence>
<dbReference type="CDD" id="cd00067">
    <property type="entry name" value="GAL4"/>
    <property type="match status" value="1"/>
</dbReference>
<protein>
    <recommendedName>
        <fullName evidence="1">Zn(2)-C6 fungal-type domain-containing protein</fullName>
    </recommendedName>
</protein>
<dbReference type="Pfam" id="PF00172">
    <property type="entry name" value="Zn_clus"/>
    <property type="match status" value="1"/>
</dbReference>
<sequence>MSAQILSLNSGPLGPFVDNCLITARQRIQENAMGQNYREVQRIWNPSKTTDRTAIACTRCRRRRKQVKCDGASPRCQRCVWSGEEC</sequence>
<dbReference type="AlphaFoldDB" id="A0A433CZL3"/>
<evidence type="ECO:0000313" key="2">
    <source>
        <dbReference type="EMBL" id="RUP44033.1"/>
    </source>
</evidence>
<dbReference type="InterPro" id="IPR001138">
    <property type="entry name" value="Zn2Cys6_DnaBD"/>
</dbReference>
<dbReference type="EMBL" id="RBNI01009762">
    <property type="protein sequence ID" value="RUP44033.1"/>
    <property type="molecule type" value="Genomic_DNA"/>
</dbReference>